<evidence type="ECO:0000313" key="1">
    <source>
        <dbReference type="EMBL" id="SPH20836.1"/>
    </source>
</evidence>
<dbReference type="Proteomes" id="UP000244880">
    <property type="component" value="Unassembled WGS sequence"/>
</dbReference>
<proteinExistence type="predicted"/>
<keyword evidence="2" id="KW-1185">Reference proteome</keyword>
<dbReference type="AlphaFoldDB" id="A0A2R8BCP3"/>
<organism evidence="1 2">
    <name type="scientific">Ascidiaceihabitans donghaensis</name>
    <dbReference type="NCBI Taxonomy" id="1510460"/>
    <lineage>
        <taxon>Bacteria</taxon>
        <taxon>Pseudomonadati</taxon>
        <taxon>Pseudomonadota</taxon>
        <taxon>Alphaproteobacteria</taxon>
        <taxon>Rhodobacterales</taxon>
        <taxon>Paracoccaceae</taxon>
        <taxon>Ascidiaceihabitans</taxon>
    </lineage>
</organism>
<dbReference type="EMBL" id="OMOR01000001">
    <property type="protein sequence ID" value="SPH20836.1"/>
    <property type="molecule type" value="Genomic_DNA"/>
</dbReference>
<accession>A0A2R8BCP3</accession>
<protein>
    <submittedName>
        <fullName evidence="1">Uncharacterized protein</fullName>
    </submittedName>
</protein>
<sequence length="339" mass="37286">MQMIGFHTPELPAPLGLDLPKLHGGGSCPSQFYGETHDGLDVYVRYRGGSLRVHVGNEPGDDALRDGNCILEADIGPSFDGSMSLTQFCANFGVTVNGIIPEETDPDAHRYANLTGQTTFWKAHLNTITIETARKIVAKAWSAFPNALLVKPLTNDKFKLQSLKLTTPERIDTLHVWLIDGASLLTEIDINPEDGILPKSNQLQVSIAFSSWQYPAPKYTSQLRQAEEELGQTLFVPGERNMPIEIALATDALSLSASFPKEDQFKRDALASLGDAISKQLPATQLERIDLATGKHIDYIDKPIDPAIVNWCNSGADRWTAVIREQRNSPWIGVRPASQ</sequence>
<evidence type="ECO:0000313" key="2">
    <source>
        <dbReference type="Proteomes" id="UP000244880"/>
    </source>
</evidence>
<dbReference type="OrthoDB" id="7811731at2"/>
<gene>
    <name evidence="1" type="ORF">ASD8599_01577</name>
</gene>
<dbReference type="RefSeq" id="WP_146188199.1">
    <property type="nucleotide sequence ID" value="NZ_OMOR01000001.1"/>
</dbReference>
<reference evidence="1 2" key="1">
    <citation type="submission" date="2018-03" db="EMBL/GenBank/DDBJ databases">
        <authorList>
            <person name="Keele B.F."/>
        </authorList>
    </citation>
    <scope>NUCLEOTIDE SEQUENCE [LARGE SCALE GENOMIC DNA]</scope>
    <source>
        <strain evidence="1 2">CECT 8599</strain>
    </source>
</reference>
<name>A0A2R8BCP3_9RHOB</name>